<evidence type="ECO:0000313" key="1">
    <source>
        <dbReference type="EMBL" id="QDV22128.1"/>
    </source>
</evidence>
<sequence>MGRKRLVRKDTLGNIRGAAKWNLRVLWFKDVAQEMPEQHTVADVGVVPIRYHCSGPHTDRSVEIQRPTDFDGPICLPFF</sequence>
<accession>A0A518G0J9</accession>
<reference evidence="1 2" key="1">
    <citation type="submission" date="2019-02" db="EMBL/GenBank/DDBJ databases">
        <title>Deep-cultivation of Planctomycetes and their phenomic and genomic characterization uncovers novel biology.</title>
        <authorList>
            <person name="Wiegand S."/>
            <person name="Jogler M."/>
            <person name="Boedeker C."/>
            <person name="Pinto D."/>
            <person name="Vollmers J."/>
            <person name="Rivas-Marin E."/>
            <person name="Kohn T."/>
            <person name="Peeters S.H."/>
            <person name="Heuer A."/>
            <person name="Rast P."/>
            <person name="Oberbeckmann S."/>
            <person name="Bunk B."/>
            <person name="Jeske O."/>
            <person name="Meyerdierks A."/>
            <person name="Storesund J.E."/>
            <person name="Kallscheuer N."/>
            <person name="Luecker S."/>
            <person name="Lage O.M."/>
            <person name="Pohl T."/>
            <person name="Merkel B.J."/>
            <person name="Hornburger P."/>
            <person name="Mueller R.-W."/>
            <person name="Bruemmer F."/>
            <person name="Labrenz M."/>
            <person name="Spormann A.M."/>
            <person name="Op den Camp H."/>
            <person name="Overmann J."/>
            <person name="Amann R."/>
            <person name="Jetten M.S.M."/>
            <person name="Mascher T."/>
            <person name="Medema M.H."/>
            <person name="Devos D.P."/>
            <person name="Kaster A.-K."/>
            <person name="Ovreas L."/>
            <person name="Rohde M."/>
            <person name="Galperin M.Y."/>
            <person name="Jogler C."/>
        </authorList>
    </citation>
    <scope>NUCLEOTIDE SEQUENCE [LARGE SCALE GENOMIC DNA]</scope>
    <source>
        <strain evidence="1 2">Q31a</strain>
    </source>
</reference>
<dbReference type="Proteomes" id="UP000318017">
    <property type="component" value="Chromosome"/>
</dbReference>
<proteinExistence type="predicted"/>
<gene>
    <name evidence="1" type="ORF">Q31a_04110</name>
</gene>
<protein>
    <submittedName>
        <fullName evidence="1">Uncharacterized protein</fullName>
    </submittedName>
</protein>
<dbReference type="KEGG" id="ahel:Q31a_04110"/>
<name>A0A518G0J9_9BACT</name>
<organism evidence="1 2">
    <name type="scientific">Aureliella helgolandensis</name>
    <dbReference type="NCBI Taxonomy" id="2527968"/>
    <lineage>
        <taxon>Bacteria</taxon>
        <taxon>Pseudomonadati</taxon>
        <taxon>Planctomycetota</taxon>
        <taxon>Planctomycetia</taxon>
        <taxon>Pirellulales</taxon>
        <taxon>Pirellulaceae</taxon>
        <taxon>Aureliella</taxon>
    </lineage>
</organism>
<keyword evidence="2" id="KW-1185">Reference proteome</keyword>
<dbReference type="EMBL" id="CP036298">
    <property type="protein sequence ID" value="QDV22128.1"/>
    <property type="molecule type" value="Genomic_DNA"/>
</dbReference>
<dbReference type="AlphaFoldDB" id="A0A518G0J9"/>
<evidence type="ECO:0000313" key="2">
    <source>
        <dbReference type="Proteomes" id="UP000318017"/>
    </source>
</evidence>